<protein>
    <recommendedName>
        <fullName evidence="1">Helitron helicase-like domain-containing protein</fullName>
    </recommendedName>
</protein>
<gene>
    <name evidence="2" type="ORF">MERR_LOCUS14359</name>
</gene>
<dbReference type="EMBL" id="CACVBM020001052">
    <property type="protein sequence ID" value="CAA7027124.1"/>
    <property type="molecule type" value="Genomic_DNA"/>
</dbReference>
<sequence length="128" mass="15001">MLLKSGFLKCFYYKMKLPLDCEIIFSHNCADGVSICDFNLKVFLLFYSLFQKTGKLTMESGKSLTKLFINSKITEINDLKERMQNLQLEDRPDILVRTFKMKLENLIFDIRNKNFFGPSAALIYTIEF</sequence>
<name>A0A6D2IE65_9BRAS</name>
<dbReference type="OrthoDB" id="1745429at2759"/>
<comment type="caution">
    <text evidence="2">The sequence shown here is derived from an EMBL/GenBank/DDBJ whole genome shotgun (WGS) entry which is preliminary data.</text>
</comment>
<dbReference type="InterPro" id="IPR025476">
    <property type="entry name" value="Helitron_helicase-like"/>
</dbReference>
<dbReference type="Proteomes" id="UP000467841">
    <property type="component" value="Unassembled WGS sequence"/>
</dbReference>
<evidence type="ECO:0000259" key="1">
    <source>
        <dbReference type="Pfam" id="PF14214"/>
    </source>
</evidence>
<evidence type="ECO:0000313" key="2">
    <source>
        <dbReference type="EMBL" id="CAA7027124.1"/>
    </source>
</evidence>
<reference evidence="2" key="1">
    <citation type="submission" date="2020-01" db="EMBL/GenBank/DDBJ databases">
        <authorList>
            <person name="Mishra B."/>
        </authorList>
    </citation>
    <scope>NUCLEOTIDE SEQUENCE [LARGE SCALE GENOMIC DNA]</scope>
</reference>
<organism evidence="2 3">
    <name type="scientific">Microthlaspi erraticum</name>
    <dbReference type="NCBI Taxonomy" id="1685480"/>
    <lineage>
        <taxon>Eukaryota</taxon>
        <taxon>Viridiplantae</taxon>
        <taxon>Streptophyta</taxon>
        <taxon>Embryophyta</taxon>
        <taxon>Tracheophyta</taxon>
        <taxon>Spermatophyta</taxon>
        <taxon>Magnoliopsida</taxon>
        <taxon>eudicotyledons</taxon>
        <taxon>Gunneridae</taxon>
        <taxon>Pentapetalae</taxon>
        <taxon>rosids</taxon>
        <taxon>malvids</taxon>
        <taxon>Brassicales</taxon>
        <taxon>Brassicaceae</taxon>
        <taxon>Coluteocarpeae</taxon>
        <taxon>Microthlaspi</taxon>
    </lineage>
</organism>
<dbReference type="AlphaFoldDB" id="A0A6D2IE65"/>
<proteinExistence type="predicted"/>
<evidence type="ECO:0000313" key="3">
    <source>
        <dbReference type="Proteomes" id="UP000467841"/>
    </source>
</evidence>
<keyword evidence="3" id="KW-1185">Reference proteome</keyword>
<feature type="domain" description="Helitron helicase-like" evidence="1">
    <location>
        <begin position="77"/>
        <end position="128"/>
    </location>
</feature>
<dbReference type="Pfam" id="PF14214">
    <property type="entry name" value="Helitron_like_N"/>
    <property type="match status" value="1"/>
</dbReference>
<accession>A0A6D2IE65</accession>